<dbReference type="Pfam" id="PF05036">
    <property type="entry name" value="SPOR"/>
    <property type="match status" value="1"/>
</dbReference>
<protein>
    <submittedName>
        <fullName evidence="3">SPOR domain-containing protein</fullName>
    </submittedName>
</protein>
<dbReference type="PROSITE" id="PS51724">
    <property type="entry name" value="SPOR"/>
    <property type="match status" value="1"/>
</dbReference>
<proteinExistence type="predicted"/>
<evidence type="ECO:0000256" key="1">
    <source>
        <dbReference type="SAM" id="Phobius"/>
    </source>
</evidence>
<accession>A0A8J6I1N5</accession>
<dbReference type="RefSeq" id="WP_181340100.1">
    <property type="nucleotide sequence ID" value="NZ_JAAKDE010000016.1"/>
</dbReference>
<comment type="caution">
    <text evidence="3">The sequence shown here is derived from an EMBL/GenBank/DDBJ whole genome shotgun (WGS) entry which is preliminary data.</text>
</comment>
<evidence type="ECO:0000313" key="3">
    <source>
        <dbReference type="EMBL" id="MBA2133633.1"/>
    </source>
</evidence>
<gene>
    <name evidence="3" type="ORF">G5B42_08800</name>
</gene>
<feature type="transmembrane region" description="Helical" evidence="1">
    <location>
        <begin position="20"/>
        <end position="38"/>
    </location>
</feature>
<keyword evidence="1" id="KW-0472">Membrane</keyword>
<name>A0A8J6I1N5_9FIRM</name>
<dbReference type="Gene3D" id="3.30.70.1070">
    <property type="entry name" value="Sporulation related repeat"/>
    <property type="match status" value="1"/>
</dbReference>
<keyword evidence="1" id="KW-1133">Transmembrane helix</keyword>
<dbReference type="AlphaFoldDB" id="A0A8J6I1N5"/>
<dbReference type="Proteomes" id="UP000657177">
    <property type="component" value="Unassembled WGS sequence"/>
</dbReference>
<dbReference type="InterPro" id="IPR036680">
    <property type="entry name" value="SPOR-like_sf"/>
</dbReference>
<keyword evidence="1" id="KW-0812">Transmembrane</keyword>
<organism evidence="3 4">
    <name type="scientific">Capillibacterium thermochitinicola</name>
    <dbReference type="NCBI Taxonomy" id="2699427"/>
    <lineage>
        <taxon>Bacteria</taxon>
        <taxon>Bacillati</taxon>
        <taxon>Bacillota</taxon>
        <taxon>Capillibacterium</taxon>
    </lineage>
</organism>
<evidence type="ECO:0000313" key="4">
    <source>
        <dbReference type="Proteomes" id="UP000657177"/>
    </source>
</evidence>
<dbReference type="EMBL" id="JAAKDE010000016">
    <property type="protein sequence ID" value="MBA2133633.1"/>
    <property type="molecule type" value="Genomic_DNA"/>
</dbReference>
<keyword evidence="4" id="KW-1185">Reference proteome</keyword>
<reference evidence="3" key="1">
    <citation type="submission" date="2020-06" db="EMBL/GenBank/DDBJ databases">
        <title>Novel chitinolytic bacterium.</title>
        <authorList>
            <person name="Ungkulpasvich U."/>
            <person name="Kosugi A."/>
            <person name="Uke A."/>
        </authorList>
    </citation>
    <scope>NUCLEOTIDE SEQUENCE</scope>
    <source>
        <strain evidence="3">UUS1-1</strain>
    </source>
</reference>
<dbReference type="InterPro" id="IPR007730">
    <property type="entry name" value="SPOR-like_dom"/>
</dbReference>
<dbReference type="GO" id="GO:0042834">
    <property type="term" value="F:peptidoglycan binding"/>
    <property type="evidence" value="ECO:0007669"/>
    <property type="project" value="InterPro"/>
</dbReference>
<sequence length="162" mass="18171">METKKSLKAFTSILTKVAGLVFFAFLAISLGVIFGTLFKDWVSEDPLSPVQGLNEPYQEPLTIKLPEQQQQRPSDTSSSYLYTDEYFLEEKPVSFKVQVGPFQLREEALQVASLLQSEGYPVFVSRGQPCYVQVGAFSNPQNANNLQNELLSKGYAAYIKEE</sequence>
<dbReference type="SUPFAM" id="SSF110997">
    <property type="entry name" value="Sporulation related repeat"/>
    <property type="match status" value="1"/>
</dbReference>
<feature type="domain" description="SPOR" evidence="2">
    <location>
        <begin position="124"/>
        <end position="162"/>
    </location>
</feature>
<evidence type="ECO:0000259" key="2">
    <source>
        <dbReference type="PROSITE" id="PS51724"/>
    </source>
</evidence>